<evidence type="ECO:0000256" key="2">
    <source>
        <dbReference type="ARBA" id="ARBA00023315"/>
    </source>
</evidence>
<organism evidence="5">
    <name type="scientific">Grammatophora oceanica</name>
    <dbReference type="NCBI Taxonomy" id="210454"/>
    <lineage>
        <taxon>Eukaryota</taxon>
        <taxon>Sar</taxon>
        <taxon>Stramenopiles</taxon>
        <taxon>Ochrophyta</taxon>
        <taxon>Bacillariophyta</taxon>
        <taxon>Fragilariophyceae</taxon>
        <taxon>Fragilariophycidae</taxon>
        <taxon>Rhabdonematales</taxon>
        <taxon>Grammatophoraceae</taxon>
        <taxon>Grammatophora</taxon>
    </lineage>
</organism>
<dbReference type="PROSITE" id="PS51186">
    <property type="entry name" value="GNAT"/>
    <property type="match status" value="1"/>
</dbReference>
<evidence type="ECO:0000256" key="3">
    <source>
        <dbReference type="SAM" id="MobiDB-lite"/>
    </source>
</evidence>
<feature type="compositionally biased region" description="Polar residues" evidence="3">
    <location>
        <begin position="216"/>
        <end position="226"/>
    </location>
</feature>
<dbReference type="InterPro" id="IPR000182">
    <property type="entry name" value="GNAT_dom"/>
</dbReference>
<feature type="region of interest" description="Disordered" evidence="3">
    <location>
        <begin position="207"/>
        <end position="226"/>
    </location>
</feature>
<dbReference type="InterPro" id="IPR016181">
    <property type="entry name" value="Acyl_CoA_acyltransferase"/>
</dbReference>
<reference evidence="5" key="1">
    <citation type="submission" date="2021-01" db="EMBL/GenBank/DDBJ databases">
        <authorList>
            <person name="Corre E."/>
            <person name="Pelletier E."/>
            <person name="Niang G."/>
            <person name="Scheremetjew M."/>
            <person name="Finn R."/>
            <person name="Kale V."/>
            <person name="Holt S."/>
            <person name="Cochrane G."/>
            <person name="Meng A."/>
            <person name="Brown T."/>
            <person name="Cohen L."/>
        </authorList>
    </citation>
    <scope>NUCLEOTIDE SEQUENCE</scope>
    <source>
        <strain evidence="5">CCMP 410</strain>
    </source>
</reference>
<proteinExistence type="predicted"/>
<dbReference type="EMBL" id="HBGK01040906">
    <property type="protein sequence ID" value="CAD9300291.1"/>
    <property type="molecule type" value="Transcribed_RNA"/>
</dbReference>
<evidence type="ECO:0000259" key="4">
    <source>
        <dbReference type="PROSITE" id="PS51186"/>
    </source>
</evidence>
<protein>
    <recommendedName>
        <fullName evidence="4">N-acetyltransferase domain-containing protein</fullName>
    </recommendedName>
</protein>
<feature type="domain" description="N-acetyltransferase" evidence="4">
    <location>
        <begin position="137"/>
        <end position="321"/>
    </location>
</feature>
<gene>
    <name evidence="5" type="ORF">GOCE00092_LOCUS21350</name>
</gene>
<evidence type="ECO:0000256" key="1">
    <source>
        <dbReference type="ARBA" id="ARBA00022679"/>
    </source>
</evidence>
<dbReference type="GO" id="GO:0016747">
    <property type="term" value="F:acyltransferase activity, transferring groups other than amino-acyl groups"/>
    <property type="evidence" value="ECO:0007669"/>
    <property type="project" value="InterPro"/>
</dbReference>
<dbReference type="AlphaFoldDB" id="A0A7S1VHM7"/>
<name>A0A7S1VHM7_9STRA</name>
<dbReference type="InterPro" id="IPR050832">
    <property type="entry name" value="Bact_Acetyltransf"/>
</dbReference>
<dbReference type="PANTHER" id="PTHR43877">
    <property type="entry name" value="AMINOALKYLPHOSPHONATE N-ACETYLTRANSFERASE-RELATED-RELATED"/>
    <property type="match status" value="1"/>
</dbReference>
<sequence length="367" mass="41403">MFFHSHKALLRCCLSVFPPTGIFKTMLQLLFVLVLSLESVAAFSARNLAPQTKFRAPRLVENIFAPRETEAGSNDGASSSSSIPFVIEQIETPFNPRIFEEIAEMCIEVFFNAEDGPTTPWKELQLYYLRNVQTSDLKFRRISGERPNSMFVARRVLKMQDRTVHRWTPLLIEQEGVFGVDVMEDDYVSGEVLGFCEVTKRPYGLGRLPSEGKGRGSTTRKYASHNPTRPILTNLAVSPEARKAGIGSALLDRCEQSVITDLGASEVVLEVEYDNPRAKRFYEKRGYNVVFEDPACRRFDTSGLLLKQKKCTKICMRKDLARQRAMFGYDLAKSTAKSVIPSWMSGSGSREAFMSGIFGAFKERVLR</sequence>
<keyword evidence="1" id="KW-0808">Transferase</keyword>
<dbReference type="SUPFAM" id="SSF55729">
    <property type="entry name" value="Acyl-CoA N-acyltransferases (Nat)"/>
    <property type="match status" value="1"/>
</dbReference>
<accession>A0A7S1VHM7</accession>
<evidence type="ECO:0000313" key="5">
    <source>
        <dbReference type="EMBL" id="CAD9300291.1"/>
    </source>
</evidence>
<dbReference type="Gene3D" id="3.40.630.30">
    <property type="match status" value="1"/>
</dbReference>
<keyword evidence="2" id="KW-0012">Acyltransferase</keyword>
<dbReference type="CDD" id="cd04301">
    <property type="entry name" value="NAT_SF"/>
    <property type="match status" value="1"/>
</dbReference>
<dbReference type="Pfam" id="PF00583">
    <property type="entry name" value="Acetyltransf_1"/>
    <property type="match status" value="1"/>
</dbReference>